<evidence type="ECO:0000313" key="2">
    <source>
        <dbReference type="EMBL" id="MBF4765008.1"/>
    </source>
</evidence>
<dbReference type="GO" id="GO:0003677">
    <property type="term" value="F:DNA binding"/>
    <property type="evidence" value="ECO:0007669"/>
    <property type="project" value="InterPro"/>
</dbReference>
<dbReference type="InterPro" id="IPR002052">
    <property type="entry name" value="DNA_methylase_N6_adenine_CS"/>
</dbReference>
<dbReference type="GO" id="GO:0005524">
    <property type="term" value="F:ATP binding"/>
    <property type="evidence" value="ECO:0007669"/>
    <property type="project" value="InterPro"/>
</dbReference>
<dbReference type="Pfam" id="PF04851">
    <property type="entry name" value="ResIII"/>
    <property type="match status" value="1"/>
</dbReference>
<dbReference type="CDD" id="cd22333">
    <property type="entry name" value="LlaBIII_nuclease-like"/>
    <property type="match status" value="1"/>
</dbReference>
<protein>
    <submittedName>
        <fullName evidence="2">DEAD/DEAH box helicase</fullName>
    </submittedName>
</protein>
<sequence length="1600" mass="178318">MYEVLDHLRGSALSEYDKGAKFERLVQAYLRVDPVYGDQFSDVWLWGEWPGNQGKHDTGIDLVARDRVSGGLTAIQCKFFAPTTTVSKPMIDSFLSASGTQAFTDRIIISTTEKWGSNAEQAIRDQSKPVRRVGLSDLEHSRVDWQFLDPTQVRIELELRTRKKPRDYQRVAIEKVTAGFGEHDRGKLIMACGTGKTFTSLRLAEQNVGPGGRVLFLIPSISLLSQTVREWVSEAEIPIRPLAVCSDAKSTKRSSNDEDISAIDLALPATTDVAVLRQRLSAAATDTEAMTVVFSTYQSIDVVAQAQQDAFDLVICDEAHRTTGITLAGSDESAFVRVHDNSYLPAVRRLYMTATPRIYTDASRTKAGDANAVLASMDDEETYGPEFHRLGFGEAVGLGLLTDYKVLVLAVDEESVARTLQHQLSDANNELNLDDAAKLVGCWNGLAKIGRAEHSFEPDIAPMKRAVAFAGNIKDSKRVADLFSQITEHYARSAGLEEDGELPLTCSVQHVDGTYNALERNKLLDWLQEEPAENSCRVLTNARCLSEGVDVPALDAVMFLSPRKSVVDIVQSVGRVMRLSEGKQFGYIILPVGIPAGMSAESALADNKRYAVVWEVLQALRAHDERFDAMVNRIELTTGRDSRINVIGVHGGGGETEQLALPLAFQDLDLLRDTMYAKIVAKVGSRRYWTDWAKSVAEIATRQTTRIHALLSDPGTTNVREEFDRFLAGLRGNLNDGISESDAIDMLAQHLITRPVFDALFAGSQFLEHNPVARQMERMLATLDQHNVDDENRTLEKFYESVRMRVDGINNAEGRQRIITELYDTFFSTAFKRTVDKLGIVYTPVEIVDFILRSADVVLRQEFGQGLTDEGVHILDPFTGTGTFMVRLLQLGLIEPHDLARKYAEELHANEILLLAYYIAAVNIETTYYDVMTSAAAPGGGKRAADPGHEYVEFPGLVLTDTFQSWEDDDTPDLDVFPENNERLERLKRLPITVIVGNPPYSVGQDSANDDNANEKYISLDAAIEDTYVARSSATSRRTLYDSYIRAIKWATLRIRDRGVVAYVTNGGWLDSNTADGMRQSLAEEFSSIHVLNLRGNQRTAGEQSRREGGKVFGGGSRATVAITLLVKNPDVTGPAIIHYTDIGDYLSAEQKLARTAAAGDVTGLDSVVDIVPNEFGDWLEQRRDDFDKFLAISDKSGGLAIFRRSTLGLATGRDAWVYGSSRSQVAKQVTGMIGYFNAEIARAEGELGYLPSRDPKRVSWNRNFDQAFAKLRRLSFTDRVIRRAAYRPFLRQWVAFDRDVNAMTYRLPQVFASPIAQSPGICVTGPSSHFDFCALVADELPDLHLLDTGQFFARWRFEPLDKAEALDFGGDGEVVDGYRRIDNITDEALRRFVAAYGDRTTKDDIFLYVYGLLHSPEYRVTYAADLKKMLPRIPLVEDPWPLVEAGRRLSELHLGYESMTPYPLDGLDAEPTADEDPYDFFRVQKMAFAKMRDPESSKLVADRTRVVYNSRITLGGIPEDAYRYQLGSRSAIEWILDRYQVKTDKASGIVNDPNDWSKEVSDPRYIIDLLARMVTVSLETMAIVDDLPALAIRDQQNPT</sequence>
<dbReference type="SUPFAM" id="SSF52540">
    <property type="entry name" value="P-loop containing nucleoside triphosphate hydrolases"/>
    <property type="match status" value="2"/>
</dbReference>
<keyword evidence="2" id="KW-0378">Hydrolase</keyword>
<gene>
    <name evidence="2" type="ORF">ISU07_17895</name>
</gene>
<proteinExistence type="predicted"/>
<dbReference type="Pfam" id="PF00271">
    <property type="entry name" value="Helicase_C"/>
    <property type="match status" value="1"/>
</dbReference>
<dbReference type="PROSITE" id="PS00092">
    <property type="entry name" value="N6_MTASE"/>
    <property type="match status" value="1"/>
</dbReference>
<dbReference type="PRINTS" id="PR00507">
    <property type="entry name" value="N12N6MTFRASE"/>
</dbReference>
<organism evidence="2 3">
    <name type="scientific">Nocardioides islandensis</name>
    <dbReference type="NCBI Taxonomy" id="433663"/>
    <lineage>
        <taxon>Bacteria</taxon>
        <taxon>Bacillati</taxon>
        <taxon>Actinomycetota</taxon>
        <taxon>Actinomycetes</taxon>
        <taxon>Propionibacteriales</taxon>
        <taxon>Nocardioidaceae</taxon>
        <taxon>Nocardioides</taxon>
    </lineage>
</organism>
<dbReference type="Proteomes" id="UP000640489">
    <property type="component" value="Unassembled WGS sequence"/>
</dbReference>
<dbReference type="GO" id="GO:0008168">
    <property type="term" value="F:methyltransferase activity"/>
    <property type="evidence" value="ECO:0007669"/>
    <property type="project" value="InterPro"/>
</dbReference>
<name>A0A930VHL1_9ACTN</name>
<dbReference type="GO" id="GO:0005829">
    <property type="term" value="C:cytosol"/>
    <property type="evidence" value="ECO:0007669"/>
    <property type="project" value="TreeGrafter"/>
</dbReference>
<dbReference type="Pfam" id="PF18135">
    <property type="entry name" value="Type_ISP_C"/>
    <property type="match status" value="1"/>
</dbReference>
<accession>A0A930VHL1</accession>
<dbReference type="Gene3D" id="3.40.50.150">
    <property type="entry name" value="Vaccinia Virus protein VP39"/>
    <property type="match status" value="1"/>
</dbReference>
<dbReference type="InterPro" id="IPR001650">
    <property type="entry name" value="Helicase_C-like"/>
</dbReference>
<dbReference type="SUPFAM" id="SSF53335">
    <property type="entry name" value="S-adenosyl-L-methionine-dependent methyltransferases"/>
    <property type="match status" value="1"/>
</dbReference>
<dbReference type="PANTHER" id="PTHR47396:SF1">
    <property type="entry name" value="ATP-DEPENDENT HELICASE IRC3-RELATED"/>
    <property type="match status" value="1"/>
</dbReference>
<dbReference type="InterPro" id="IPR053980">
    <property type="entry name" value="ISP_coupler"/>
</dbReference>
<dbReference type="InterPro" id="IPR014001">
    <property type="entry name" value="Helicase_ATP-bd"/>
</dbReference>
<dbReference type="Gene3D" id="3.40.1350.10">
    <property type="match status" value="1"/>
</dbReference>
<dbReference type="SMART" id="SM00490">
    <property type="entry name" value="HELICc"/>
    <property type="match status" value="1"/>
</dbReference>
<keyword evidence="3" id="KW-1185">Reference proteome</keyword>
<dbReference type="InterPro" id="IPR027417">
    <property type="entry name" value="P-loop_NTPase"/>
</dbReference>
<dbReference type="SMART" id="SM00487">
    <property type="entry name" value="DEXDc"/>
    <property type="match status" value="1"/>
</dbReference>
<dbReference type="Pfam" id="PF13156">
    <property type="entry name" value="Mrr_cat_2"/>
    <property type="match status" value="1"/>
</dbReference>
<dbReference type="PROSITE" id="PS51192">
    <property type="entry name" value="HELICASE_ATP_BIND_1"/>
    <property type="match status" value="1"/>
</dbReference>
<dbReference type="Pfam" id="PF22240">
    <property type="entry name" value="ISP_coupler"/>
    <property type="match status" value="1"/>
</dbReference>
<dbReference type="Gene3D" id="3.40.50.300">
    <property type="entry name" value="P-loop containing nucleotide triphosphate hydrolases"/>
    <property type="match status" value="2"/>
</dbReference>
<dbReference type="EMBL" id="JADKPN010000012">
    <property type="protein sequence ID" value="MBF4765008.1"/>
    <property type="molecule type" value="Genomic_DNA"/>
</dbReference>
<dbReference type="InterPro" id="IPR006935">
    <property type="entry name" value="Helicase/UvrB_N"/>
</dbReference>
<dbReference type="InterPro" id="IPR050742">
    <property type="entry name" value="Helicase_Restrict-Modif_Enz"/>
</dbReference>
<comment type="caution">
    <text evidence="2">The sequence shown here is derived from an EMBL/GenBank/DDBJ whole genome shotgun (WGS) entry which is preliminary data.</text>
</comment>
<dbReference type="InterPro" id="IPR011856">
    <property type="entry name" value="tRNA_endonuc-like_dom_sf"/>
</dbReference>
<keyword evidence="2" id="KW-0547">Nucleotide-binding</keyword>
<dbReference type="InterPro" id="IPR039442">
    <property type="entry name" value="Mrr-like_dom"/>
</dbReference>
<keyword evidence="2" id="KW-0067">ATP-binding</keyword>
<dbReference type="GO" id="GO:0004386">
    <property type="term" value="F:helicase activity"/>
    <property type="evidence" value="ECO:0007669"/>
    <property type="project" value="UniProtKB-KW"/>
</dbReference>
<dbReference type="GO" id="GO:0032259">
    <property type="term" value="P:methylation"/>
    <property type="evidence" value="ECO:0007669"/>
    <property type="project" value="InterPro"/>
</dbReference>
<keyword evidence="2" id="KW-0347">Helicase</keyword>
<evidence type="ECO:0000259" key="1">
    <source>
        <dbReference type="PROSITE" id="PS51192"/>
    </source>
</evidence>
<dbReference type="InterPro" id="IPR041635">
    <property type="entry name" value="Type_ISP_LLaBIII_C"/>
</dbReference>
<dbReference type="GO" id="GO:0016787">
    <property type="term" value="F:hydrolase activity"/>
    <property type="evidence" value="ECO:0007669"/>
    <property type="project" value="InterPro"/>
</dbReference>
<dbReference type="PANTHER" id="PTHR47396">
    <property type="entry name" value="TYPE I RESTRICTION ENZYME ECOKI R PROTEIN"/>
    <property type="match status" value="1"/>
</dbReference>
<dbReference type="InterPro" id="IPR029063">
    <property type="entry name" value="SAM-dependent_MTases_sf"/>
</dbReference>
<feature type="domain" description="Helicase ATP-binding" evidence="1">
    <location>
        <begin position="177"/>
        <end position="356"/>
    </location>
</feature>
<reference evidence="2" key="1">
    <citation type="submission" date="2020-11" db="EMBL/GenBank/DDBJ databases">
        <title>Nocardioides sp. nov., isolated from Soil of Cynanchum wilfordii Hemsley rhizosphere.</title>
        <authorList>
            <person name="Lee J.-S."/>
            <person name="Suh M.K."/>
            <person name="Kim J.-S."/>
        </authorList>
    </citation>
    <scope>NUCLEOTIDE SEQUENCE</scope>
    <source>
        <strain evidence="2">KCTC 19275</strain>
    </source>
</reference>
<evidence type="ECO:0000313" key="3">
    <source>
        <dbReference type="Proteomes" id="UP000640489"/>
    </source>
</evidence>